<protein>
    <submittedName>
        <fullName evidence="2">Winged helix-turn-helix domain-containing protein</fullName>
    </submittedName>
</protein>
<accession>A0A5M8Q3X6</accession>
<dbReference type="EMBL" id="VOIR01000018">
    <property type="protein sequence ID" value="KAA6430585.1"/>
    <property type="molecule type" value="Genomic_DNA"/>
</dbReference>
<evidence type="ECO:0000313" key="2">
    <source>
        <dbReference type="EMBL" id="KAA6430585.1"/>
    </source>
</evidence>
<dbReference type="Pfam" id="PF06224">
    <property type="entry name" value="AlkZ-like"/>
    <property type="match status" value="1"/>
</dbReference>
<dbReference type="AlphaFoldDB" id="A0A5M8Q3X6"/>
<proteinExistence type="predicted"/>
<evidence type="ECO:0000313" key="3">
    <source>
        <dbReference type="Proteomes" id="UP000323221"/>
    </source>
</evidence>
<dbReference type="PANTHER" id="PTHR30528:SF0">
    <property type="entry name" value="CYTOPLASMIC PROTEIN"/>
    <property type="match status" value="1"/>
</dbReference>
<dbReference type="PANTHER" id="PTHR30528">
    <property type="entry name" value="CYTOPLASMIC PROTEIN"/>
    <property type="match status" value="1"/>
</dbReference>
<feature type="region of interest" description="Disordered" evidence="1">
    <location>
        <begin position="1"/>
        <end position="23"/>
    </location>
</feature>
<organism evidence="2 3">
    <name type="scientific">Agrococcus sediminis</name>
    <dbReference type="NCBI Taxonomy" id="2599924"/>
    <lineage>
        <taxon>Bacteria</taxon>
        <taxon>Bacillati</taxon>
        <taxon>Actinomycetota</taxon>
        <taxon>Actinomycetes</taxon>
        <taxon>Micrococcales</taxon>
        <taxon>Microbacteriaceae</taxon>
        <taxon>Agrococcus</taxon>
    </lineage>
</organism>
<dbReference type="InterPro" id="IPR009351">
    <property type="entry name" value="AlkZ-like"/>
</dbReference>
<dbReference type="Proteomes" id="UP000323221">
    <property type="component" value="Unassembled WGS sequence"/>
</dbReference>
<name>A0A5M8Q3X6_9MICO</name>
<evidence type="ECO:0000256" key="1">
    <source>
        <dbReference type="SAM" id="MobiDB-lite"/>
    </source>
</evidence>
<sequence>MPRGTTSSTAPEGASGPSGVERRRTIGRSYGAGRSRRGHASAAVASLRGVTAARISAAQARRIAIAAGGLDGALPGERGRTGAKTLQRAIARLGLLQLDSVNVFERSHYLPLLSRLGPYDRTALDRLLHHDHGRRLGGYTEYVAHEAAVIDVADWPLWAWKRQQPMRPNDERWAAEHSTLIDGVLSEFAERGPMRPSEMEHPAHQRLPGGWWNKSDAYWATAVLFRRGELVTVGRSRFERRYAVADAALPEAARGEVERGEAHRVLVARAAEAYGVATLDDLADYHRLQRADTQVAVDALVDAGELEPVSVEGWARPAYRWARTRNPRRVRSTALLSPFDPIVWHRPRAERLWGFEYRISIYTPAPQRLHGYYVLPVLVDDELVGRVDLKSDRRAGVLRVQHATVEPSHAERAGELAERLAPALAEAAAWQGLGSVEVTGPGTWAREVAAAVRRG</sequence>
<gene>
    <name evidence="2" type="ORF">FQ330_12550</name>
</gene>
<reference evidence="2 3" key="1">
    <citation type="submission" date="2019-08" db="EMBL/GenBank/DDBJ databases">
        <title>Agrococcus lahaulensis sp. nov., isolated from a cold desert of the Indian Himalayas.</title>
        <authorList>
            <person name="Qu J.H."/>
        </authorList>
    </citation>
    <scope>NUCLEOTIDE SEQUENCE [LARGE SCALE GENOMIC DNA]</scope>
    <source>
        <strain evidence="2 3">NS18</strain>
    </source>
</reference>
<dbReference type="OrthoDB" id="9787207at2"/>
<keyword evidence="3" id="KW-1185">Reference proteome</keyword>
<comment type="caution">
    <text evidence="2">The sequence shown here is derived from an EMBL/GenBank/DDBJ whole genome shotgun (WGS) entry which is preliminary data.</text>
</comment>
<feature type="compositionally biased region" description="Polar residues" evidence="1">
    <location>
        <begin position="1"/>
        <end position="10"/>
    </location>
</feature>